<evidence type="ECO:0000256" key="1">
    <source>
        <dbReference type="ARBA" id="ARBA00022729"/>
    </source>
</evidence>
<dbReference type="Gene3D" id="3.30.1950.10">
    <property type="entry name" value="wza like domain"/>
    <property type="match status" value="1"/>
</dbReference>
<dbReference type="PANTHER" id="PTHR33619:SF3">
    <property type="entry name" value="POLYSACCHARIDE EXPORT PROTEIN GFCE-RELATED"/>
    <property type="match status" value="1"/>
</dbReference>
<keyword evidence="3" id="KW-0614">Plasmid</keyword>
<sequence>MVPATYSQTRPERHRDKDCMLKLSLLVAAVSVAFLPAACSRLPGGAPASEEIMKSAADVDADFALYSVNRAFLPTVAHWPPTGKQETLGWIRASQGPKTQIIRAGDRLSMQIWDNNDNSLLTSIEQKMVALQDVRVSANGTIFLPYVGDVNVNGMTPELARETLQRELETIVPSAQLQLNVTEGRNNSVDLVSGVASPGTYPMPDRNYSVMGLIAAGGGISSGLNNPQIRLTRGGRLYGTSVDSLLNHPQKDTLLRGGDRVFVEEDERYFLSFGATGTEDLHIFTKDDVSAMDALSISGGFQDSKADPKGLLILREYPASAVAPGVRGPRQTRVVFTLDLTTADGLFSARNFQINPGDLVMATESPINDALTISNLIGNIFGVFSRAGL</sequence>
<proteinExistence type="predicted"/>
<protein>
    <submittedName>
        <fullName evidence="3">Polysaccharide biosynthesis/export family protein</fullName>
    </submittedName>
</protein>
<dbReference type="Gene3D" id="3.10.560.10">
    <property type="entry name" value="Outer membrane lipoprotein wza domain like"/>
    <property type="match status" value="2"/>
</dbReference>
<dbReference type="Pfam" id="PF02563">
    <property type="entry name" value="Poly_export"/>
    <property type="match status" value="1"/>
</dbReference>
<keyword evidence="4" id="KW-1185">Reference proteome</keyword>
<keyword evidence="1" id="KW-0732">Signal</keyword>
<evidence type="ECO:0000313" key="3">
    <source>
        <dbReference type="EMBL" id="WOI35335.1"/>
    </source>
</evidence>
<feature type="domain" description="Polysaccharide export protein N-terminal" evidence="2">
    <location>
        <begin position="98"/>
        <end position="181"/>
    </location>
</feature>
<geneLocation type="plasmid" evidence="3 4">
    <name>unnamed2</name>
</geneLocation>
<dbReference type="InterPro" id="IPR049712">
    <property type="entry name" value="Poly_export"/>
</dbReference>
<name>A0ABZ0HKH8_TRISK</name>
<reference evidence="3 4" key="1">
    <citation type="submission" date="2023-10" db="EMBL/GenBank/DDBJ databases">
        <title>Eight complete genome sequences of bacteria isolated from laboratory stock of Giant Kelp gametophytes.</title>
        <authorList>
            <person name="Tolentino B."/>
            <person name="Nuzhdin S."/>
        </authorList>
    </citation>
    <scope>NUCLEOTIDE SEQUENCE [LARGE SCALE GENOMIC DNA]</scope>
    <source>
        <strain evidence="3 4">LC.270.F.C4</strain>
        <plasmid evidence="3 4">unnamed2</plasmid>
    </source>
</reference>
<gene>
    <name evidence="3" type="ORF">R1T40_21080</name>
</gene>
<accession>A0ABZ0HKH8</accession>
<organism evidence="3 4">
    <name type="scientific">Tritonibacter scottomollicae</name>
    <name type="common">Epibacterium scottomollicae</name>
    <dbReference type="NCBI Taxonomy" id="483013"/>
    <lineage>
        <taxon>Bacteria</taxon>
        <taxon>Pseudomonadati</taxon>
        <taxon>Pseudomonadota</taxon>
        <taxon>Alphaproteobacteria</taxon>
        <taxon>Rhodobacterales</taxon>
        <taxon>Paracoccaceae</taxon>
        <taxon>Tritonibacter</taxon>
    </lineage>
</organism>
<evidence type="ECO:0000313" key="4">
    <source>
        <dbReference type="Proteomes" id="UP001302666"/>
    </source>
</evidence>
<dbReference type="InterPro" id="IPR003715">
    <property type="entry name" value="Poly_export_N"/>
</dbReference>
<evidence type="ECO:0000259" key="2">
    <source>
        <dbReference type="Pfam" id="PF02563"/>
    </source>
</evidence>
<dbReference type="PANTHER" id="PTHR33619">
    <property type="entry name" value="POLYSACCHARIDE EXPORT PROTEIN GFCE-RELATED"/>
    <property type="match status" value="1"/>
</dbReference>
<dbReference type="Proteomes" id="UP001302666">
    <property type="component" value="Plasmid unnamed2"/>
</dbReference>
<dbReference type="EMBL" id="CP136705">
    <property type="protein sequence ID" value="WOI35335.1"/>
    <property type="molecule type" value="Genomic_DNA"/>
</dbReference>